<proteinExistence type="inferred from homology"/>
<dbReference type="OrthoDB" id="430207at2759"/>
<evidence type="ECO:0000256" key="1">
    <source>
        <dbReference type="ARBA" id="ARBA00004141"/>
    </source>
</evidence>
<evidence type="ECO:0000313" key="8">
    <source>
        <dbReference type="Proteomes" id="UP001652680"/>
    </source>
</evidence>
<dbReference type="Proteomes" id="UP001652680">
    <property type="component" value="Unassembled WGS sequence"/>
</dbReference>
<evidence type="ECO:0000256" key="6">
    <source>
        <dbReference type="RuleBase" id="RU363053"/>
    </source>
</evidence>
<dbReference type="PANTHER" id="PTHR11266:SF75">
    <property type="entry name" value="IP10007P-RELATED"/>
    <property type="match status" value="1"/>
</dbReference>
<keyword evidence="3" id="KW-0812">Transmembrane</keyword>
<dbReference type="InterPro" id="IPR007248">
    <property type="entry name" value="Mpv17_PMP22"/>
</dbReference>
<evidence type="ECO:0000313" key="7">
    <source>
        <dbReference type="EnsemblMetazoa" id="XP_016971999.1"/>
    </source>
</evidence>
<dbReference type="GO" id="GO:0005739">
    <property type="term" value="C:mitochondrion"/>
    <property type="evidence" value="ECO:0007669"/>
    <property type="project" value="TreeGrafter"/>
</dbReference>
<organism evidence="9">
    <name type="scientific">Drosophila rhopaloa</name>
    <name type="common">Fruit fly</name>
    <dbReference type="NCBI Taxonomy" id="1041015"/>
    <lineage>
        <taxon>Eukaryota</taxon>
        <taxon>Metazoa</taxon>
        <taxon>Ecdysozoa</taxon>
        <taxon>Arthropoda</taxon>
        <taxon>Hexapoda</taxon>
        <taxon>Insecta</taxon>
        <taxon>Pterygota</taxon>
        <taxon>Neoptera</taxon>
        <taxon>Endopterygota</taxon>
        <taxon>Diptera</taxon>
        <taxon>Brachycera</taxon>
        <taxon>Muscomorpha</taxon>
        <taxon>Ephydroidea</taxon>
        <taxon>Drosophilidae</taxon>
        <taxon>Drosophila</taxon>
        <taxon>Sophophora</taxon>
    </lineage>
</organism>
<evidence type="ECO:0000256" key="5">
    <source>
        <dbReference type="ARBA" id="ARBA00023136"/>
    </source>
</evidence>
<reference evidence="7" key="3">
    <citation type="submission" date="2025-05" db="UniProtKB">
        <authorList>
            <consortium name="EnsemblMetazoa"/>
        </authorList>
    </citation>
    <scope>IDENTIFICATION</scope>
</reference>
<comment type="subcellular location">
    <subcellularLocation>
        <location evidence="1">Membrane</location>
        <topology evidence="1">Multi-pass membrane protein</topology>
    </subcellularLocation>
</comment>
<reference evidence="8" key="1">
    <citation type="journal article" date="2021" name="Elife">
        <title>Highly contiguous assemblies of 101 drosophilid genomes.</title>
        <authorList>
            <person name="Kim B.Y."/>
            <person name="Wang J.R."/>
            <person name="Miller D.E."/>
            <person name="Barmina O."/>
            <person name="Delaney E."/>
            <person name="Thompson A."/>
            <person name="Comeault A.A."/>
            <person name="Peede D."/>
            <person name="D'Agostino E.R."/>
            <person name="Pelaez J."/>
            <person name="Aguilar J.M."/>
            <person name="Haji D."/>
            <person name="Matsunaga T."/>
            <person name="Armstrong E.E."/>
            <person name="Zych M."/>
            <person name="Ogawa Y."/>
            <person name="Stamenkovic-Radak M."/>
            <person name="Jelic M."/>
            <person name="Veselinovic M.S."/>
            <person name="Tanaskovic M."/>
            <person name="Eric P."/>
            <person name="Gao J.J."/>
            <person name="Katoh T.K."/>
            <person name="Toda M.J."/>
            <person name="Watabe H."/>
            <person name="Watada M."/>
            <person name="Davis J.S."/>
            <person name="Moyle L.C."/>
            <person name="Manoli G."/>
            <person name="Bertolini E."/>
            <person name="Kostal V."/>
            <person name="Hawley R.S."/>
            <person name="Takahashi A."/>
            <person name="Jones C.D."/>
            <person name="Price D.K."/>
            <person name="Whiteman N."/>
            <person name="Kopp A."/>
            <person name="Matute D.R."/>
            <person name="Petrov D.A."/>
        </authorList>
    </citation>
    <scope>NUCLEOTIDE SEQUENCE [LARGE SCALE GENOMIC DNA]</scope>
</reference>
<keyword evidence="4" id="KW-1133">Transmembrane helix</keyword>
<keyword evidence="5" id="KW-0472">Membrane</keyword>
<dbReference type="RefSeq" id="XP_016971999.1">
    <property type="nucleotide sequence ID" value="XM_017116510.1"/>
</dbReference>
<sequence length="229" mass="26227">MAIFEFRFCSHRTASFSATFNASEKRHRDPHSTQPHISQVEIAMPGPLLWKNLKVLVTRYPIMRGMISYSLIWPTGSLIQQTVEGRRWGTYDWWRVLRFSMYGGLFVAPTLYGWVKISSAMWPQTSLRTGVIKAAVETISYTPGAMTCFYFIMSLLESKTVEEAVAEVGKKFLPTYRVALSVWPLVATINFTLIPERNRVPFISACSLCWTCFLAYMKHLEHHEVDGAI</sequence>
<evidence type="ECO:0000256" key="3">
    <source>
        <dbReference type="ARBA" id="ARBA00022692"/>
    </source>
</evidence>
<dbReference type="AlphaFoldDB" id="A0A6P4E686"/>
<dbReference type="EnsemblMetazoa" id="XM_017116510.2">
    <property type="protein sequence ID" value="XP_016971999.1"/>
    <property type="gene ID" value="LOC108039482"/>
</dbReference>
<dbReference type="PANTHER" id="PTHR11266">
    <property type="entry name" value="PEROXISOMAL MEMBRANE PROTEIN 2, PXMP2 MPV17"/>
    <property type="match status" value="1"/>
</dbReference>
<name>A0A6P4E686_DRORH</name>
<protein>
    <submittedName>
        <fullName evidence="9">Protein sym1 isoform X2</fullName>
    </submittedName>
</protein>
<dbReference type="Pfam" id="PF04117">
    <property type="entry name" value="Mpv17_PMP22"/>
    <property type="match status" value="1"/>
</dbReference>
<reference evidence="9" key="2">
    <citation type="submission" date="2025-04" db="UniProtKB">
        <authorList>
            <consortium name="RefSeq"/>
        </authorList>
    </citation>
    <scope>IDENTIFICATION</scope>
</reference>
<comment type="similarity">
    <text evidence="2 6">Belongs to the peroxisomal membrane protein PXMP2/4 family.</text>
</comment>
<keyword evidence="8" id="KW-1185">Reference proteome</keyword>
<evidence type="ECO:0000256" key="2">
    <source>
        <dbReference type="ARBA" id="ARBA00006824"/>
    </source>
</evidence>
<evidence type="ECO:0000256" key="4">
    <source>
        <dbReference type="ARBA" id="ARBA00022989"/>
    </source>
</evidence>
<gene>
    <name evidence="9" type="primary">LOC108039482</name>
    <name evidence="7" type="synonym">108039482</name>
</gene>
<evidence type="ECO:0000313" key="9">
    <source>
        <dbReference type="RefSeq" id="XP_016971999.1"/>
    </source>
</evidence>
<accession>A0A6P4E686</accession>
<dbReference type="GeneID" id="108039482"/>
<dbReference type="GO" id="GO:0016020">
    <property type="term" value="C:membrane"/>
    <property type="evidence" value="ECO:0007669"/>
    <property type="project" value="UniProtKB-SubCell"/>
</dbReference>